<reference evidence="19" key="1">
    <citation type="submission" date="2025-08" db="UniProtKB">
        <authorList>
            <consortium name="RefSeq"/>
        </authorList>
    </citation>
    <scope>IDENTIFICATION</scope>
    <source>
        <tissue evidence="19">Leaf</tissue>
    </source>
</reference>
<evidence type="ECO:0000313" key="18">
    <source>
        <dbReference type="Proteomes" id="UP000827889"/>
    </source>
</evidence>
<evidence type="ECO:0000256" key="15">
    <source>
        <dbReference type="SAM" id="MobiDB-lite"/>
    </source>
</evidence>
<dbReference type="PANTHER" id="PTHR45768:SF61">
    <property type="entry name" value="RING-H2 FINGER PROTEIN ATL18"/>
    <property type="match status" value="1"/>
</dbReference>
<dbReference type="SMART" id="SM00184">
    <property type="entry name" value="RING"/>
    <property type="match status" value="1"/>
</dbReference>
<name>A0A8B8N5M7_9MYRT</name>
<evidence type="ECO:0000256" key="11">
    <source>
        <dbReference type="ARBA" id="ARBA00022989"/>
    </source>
</evidence>
<dbReference type="RefSeq" id="XP_030517728.2">
    <property type="nucleotide sequence ID" value="XM_030661868.2"/>
</dbReference>
<evidence type="ECO:0000256" key="9">
    <source>
        <dbReference type="ARBA" id="ARBA00022786"/>
    </source>
</evidence>
<dbReference type="GeneID" id="115731227"/>
<evidence type="ECO:0000256" key="1">
    <source>
        <dbReference type="ARBA" id="ARBA00000900"/>
    </source>
</evidence>
<comment type="subcellular location">
    <subcellularLocation>
        <location evidence="2">Membrane</location>
        <topology evidence="2">Single-pass membrane protein</topology>
    </subcellularLocation>
</comment>
<dbReference type="PANTHER" id="PTHR45768">
    <property type="entry name" value="E3 UBIQUITIN-PROTEIN LIGASE RNF13-LIKE"/>
    <property type="match status" value="1"/>
</dbReference>
<evidence type="ECO:0000256" key="16">
    <source>
        <dbReference type="SAM" id="Phobius"/>
    </source>
</evidence>
<feature type="compositionally biased region" description="Polar residues" evidence="15">
    <location>
        <begin position="168"/>
        <end position="178"/>
    </location>
</feature>
<evidence type="ECO:0000256" key="2">
    <source>
        <dbReference type="ARBA" id="ARBA00004167"/>
    </source>
</evidence>
<keyword evidence="8 14" id="KW-0863">Zinc-finger</keyword>
<organism evidence="18 19">
    <name type="scientific">Rhodamnia argentea</name>
    <dbReference type="NCBI Taxonomy" id="178133"/>
    <lineage>
        <taxon>Eukaryota</taxon>
        <taxon>Viridiplantae</taxon>
        <taxon>Streptophyta</taxon>
        <taxon>Embryophyta</taxon>
        <taxon>Tracheophyta</taxon>
        <taxon>Spermatophyta</taxon>
        <taxon>Magnoliopsida</taxon>
        <taxon>eudicotyledons</taxon>
        <taxon>Gunneridae</taxon>
        <taxon>Pentapetalae</taxon>
        <taxon>rosids</taxon>
        <taxon>malvids</taxon>
        <taxon>Myrtales</taxon>
        <taxon>Myrtaceae</taxon>
        <taxon>Myrtoideae</taxon>
        <taxon>Myrteae</taxon>
        <taxon>Australasian group</taxon>
        <taxon>Rhodamnia</taxon>
    </lineage>
</organism>
<dbReference type="KEGG" id="rarg:115731227"/>
<comment type="catalytic activity">
    <reaction evidence="1">
        <text>S-ubiquitinyl-[E2 ubiquitin-conjugating enzyme]-L-cysteine + [acceptor protein]-L-lysine = [E2 ubiquitin-conjugating enzyme]-L-cysteine + N(6)-ubiquitinyl-[acceptor protein]-L-lysine.</text>
        <dbReference type="EC" id="2.3.2.27"/>
    </reaction>
</comment>
<evidence type="ECO:0000256" key="6">
    <source>
        <dbReference type="ARBA" id="ARBA00022692"/>
    </source>
</evidence>
<feature type="compositionally biased region" description="Basic and acidic residues" evidence="15">
    <location>
        <begin position="179"/>
        <end position="188"/>
    </location>
</feature>
<comment type="pathway">
    <text evidence="3">Protein modification; protein ubiquitination.</text>
</comment>
<dbReference type="AlphaFoldDB" id="A0A8B8N5M7"/>
<dbReference type="CDD" id="cd16461">
    <property type="entry name" value="RING-H2_EL5-like"/>
    <property type="match status" value="1"/>
</dbReference>
<keyword evidence="11 16" id="KW-1133">Transmembrane helix</keyword>
<evidence type="ECO:0000256" key="3">
    <source>
        <dbReference type="ARBA" id="ARBA00004906"/>
    </source>
</evidence>
<dbReference type="SUPFAM" id="SSF57850">
    <property type="entry name" value="RING/U-box"/>
    <property type="match status" value="1"/>
</dbReference>
<dbReference type="EC" id="2.3.2.27" evidence="4"/>
<evidence type="ECO:0000259" key="17">
    <source>
        <dbReference type="PROSITE" id="PS50089"/>
    </source>
</evidence>
<keyword evidence="9" id="KW-0833">Ubl conjugation pathway</keyword>
<dbReference type="Gene3D" id="3.30.40.10">
    <property type="entry name" value="Zinc/RING finger domain, C3HC4 (zinc finger)"/>
    <property type="match status" value="1"/>
</dbReference>
<feature type="compositionally biased region" description="Low complexity" evidence="15">
    <location>
        <begin position="139"/>
        <end position="158"/>
    </location>
</feature>
<dbReference type="GO" id="GO:0061630">
    <property type="term" value="F:ubiquitin protein ligase activity"/>
    <property type="evidence" value="ECO:0007669"/>
    <property type="project" value="UniProtKB-EC"/>
</dbReference>
<feature type="domain" description="RING-type" evidence="17">
    <location>
        <begin position="92"/>
        <end position="134"/>
    </location>
</feature>
<keyword evidence="10" id="KW-0862">Zinc</keyword>
<sequence>MVTVLIILLFVGIVIVVLFHVCIVEWGFRMSGLSRAGQAANRALADRASAGSTSMSVGDVEKLPCFNFEAGHYDEDQEGTITMAVATSPVSCVVCLEEFKIGDKCRLLPICRHSFHAGCIDAWLLKVASCPICRSRADSGWSLAEGSSSSGCGPSGSSRFEDDVSTGVAESQMNSSDISRSESRERGDLIGALRVETEDLPNNTPA</sequence>
<keyword evidence="7" id="KW-0479">Metal-binding</keyword>
<dbReference type="Proteomes" id="UP000827889">
    <property type="component" value="Chromosome 11"/>
</dbReference>
<evidence type="ECO:0000256" key="7">
    <source>
        <dbReference type="ARBA" id="ARBA00022723"/>
    </source>
</evidence>
<proteinExistence type="inferred from homology"/>
<evidence type="ECO:0000256" key="14">
    <source>
        <dbReference type="PROSITE-ProRule" id="PRU00175"/>
    </source>
</evidence>
<dbReference type="Pfam" id="PF13639">
    <property type="entry name" value="zf-RING_2"/>
    <property type="match status" value="1"/>
</dbReference>
<dbReference type="GO" id="GO:0008270">
    <property type="term" value="F:zinc ion binding"/>
    <property type="evidence" value="ECO:0007669"/>
    <property type="project" value="UniProtKB-KW"/>
</dbReference>
<evidence type="ECO:0000256" key="5">
    <source>
        <dbReference type="ARBA" id="ARBA00022679"/>
    </source>
</evidence>
<evidence type="ECO:0000256" key="4">
    <source>
        <dbReference type="ARBA" id="ARBA00012483"/>
    </source>
</evidence>
<keyword evidence="5" id="KW-0808">Transferase</keyword>
<comment type="similarity">
    <text evidence="13">Belongs to the RING-type zinc finger family. ATL subfamily.</text>
</comment>
<evidence type="ECO:0000256" key="10">
    <source>
        <dbReference type="ARBA" id="ARBA00022833"/>
    </source>
</evidence>
<dbReference type="InterPro" id="IPR013083">
    <property type="entry name" value="Znf_RING/FYVE/PHD"/>
</dbReference>
<evidence type="ECO:0000256" key="12">
    <source>
        <dbReference type="ARBA" id="ARBA00023136"/>
    </source>
</evidence>
<keyword evidence="18" id="KW-1185">Reference proteome</keyword>
<accession>A0A8B8N5M7</accession>
<evidence type="ECO:0000256" key="13">
    <source>
        <dbReference type="ARBA" id="ARBA00024209"/>
    </source>
</evidence>
<dbReference type="PROSITE" id="PS50089">
    <property type="entry name" value="ZF_RING_2"/>
    <property type="match status" value="1"/>
</dbReference>
<dbReference type="InterPro" id="IPR001841">
    <property type="entry name" value="Znf_RING"/>
</dbReference>
<protein>
    <recommendedName>
        <fullName evidence="4">RING-type E3 ubiquitin transferase</fullName>
        <ecNumber evidence="4">2.3.2.27</ecNumber>
    </recommendedName>
</protein>
<keyword evidence="6 16" id="KW-0812">Transmembrane</keyword>
<feature type="transmembrane region" description="Helical" evidence="16">
    <location>
        <begin position="6"/>
        <end position="28"/>
    </location>
</feature>
<dbReference type="GO" id="GO:0016020">
    <property type="term" value="C:membrane"/>
    <property type="evidence" value="ECO:0007669"/>
    <property type="project" value="UniProtKB-SubCell"/>
</dbReference>
<keyword evidence="12 16" id="KW-0472">Membrane</keyword>
<feature type="region of interest" description="Disordered" evidence="15">
    <location>
        <begin position="139"/>
        <end position="206"/>
    </location>
</feature>
<evidence type="ECO:0000313" key="19">
    <source>
        <dbReference type="RefSeq" id="XP_030517728.2"/>
    </source>
</evidence>
<gene>
    <name evidence="19" type="primary">LOC115731227</name>
</gene>
<evidence type="ECO:0000256" key="8">
    <source>
        <dbReference type="ARBA" id="ARBA00022771"/>
    </source>
</evidence>